<feature type="domain" description="Mutator-like transposase" evidence="2">
    <location>
        <begin position="77"/>
        <end position="304"/>
    </location>
</feature>
<protein>
    <submittedName>
        <fullName evidence="3">YqaJ domain-containing protein</fullName>
    </submittedName>
</protein>
<dbReference type="PANTHER" id="PTHR46609:SF8">
    <property type="entry name" value="YQAJ VIRAL RECOMBINASE DOMAIN-CONTAINING PROTEIN"/>
    <property type="match status" value="1"/>
</dbReference>
<dbReference type="SUPFAM" id="SSF52980">
    <property type="entry name" value="Restriction endonuclease-like"/>
    <property type="match status" value="1"/>
</dbReference>
<gene>
    <name evidence="3" type="ORF">FWK35_00027931</name>
</gene>
<dbReference type="GO" id="GO:0006281">
    <property type="term" value="P:DNA repair"/>
    <property type="evidence" value="ECO:0007669"/>
    <property type="project" value="UniProtKB-ARBA"/>
</dbReference>
<dbReference type="Proteomes" id="UP000478052">
    <property type="component" value="Unassembled WGS sequence"/>
</dbReference>
<feature type="non-terminal residue" evidence="3">
    <location>
        <position position="1"/>
    </location>
</feature>
<dbReference type="InterPro" id="IPR051703">
    <property type="entry name" value="NF-kappa-B_Signaling_Reg"/>
</dbReference>
<comment type="caution">
    <text evidence="3">The sequence shown here is derived from an EMBL/GenBank/DDBJ whole genome shotgun (WGS) entry which is preliminary data.</text>
</comment>
<dbReference type="OrthoDB" id="6779242at2759"/>
<dbReference type="Pfam" id="PF09588">
    <property type="entry name" value="YqaJ"/>
    <property type="match status" value="1"/>
</dbReference>
<organism evidence="3 4">
    <name type="scientific">Aphis craccivora</name>
    <name type="common">Cowpea aphid</name>
    <dbReference type="NCBI Taxonomy" id="307492"/>
    <lineage>
        <taxon>Eukaryota</taxon>
        <taxon>Metazoa</taxon>
        <taxon>Ecdysozoa</taxon>
        <taxon>Arthropoda</taxon>
        <taxon>Hexapoda</taxon>
        <taxon>Insecta</taxon>
        <taxon>Pterygota</taxon>
        <taxon>Neoptera</taxon>
        <taxon>Paraneoptera</taxon>
        <taxon>Hemiptera</taxon>
        <taxon>Sternorrhyncha</taxon>
        <taxon>Aphidomorpha</taxon>
        <taxon>Aphidoidea</taxon>
        <taxon>Aphididae</taxon>
        <taxon>Aphidini</taxon>
        <taxon>Aphis</taxon>
        <taxon>Aphis</taxon>
    </lineage>
</organism>
<keyword evidence="4" id="KW-1185">Reference proteome</keyword>
<dbReference type="InterPro" id="IPR019080">
    <property type="entry name" value="YqaJ_viral_recombinase"/>
</dbReference>
<dbReference type="InterPro" id="IPR011335">
    <property type="entry name" value="Restrct_endonuc-II-like"/>
</dbReference>
<evidence type="ECO:0000259" key="2">
    <source>
        <dbReference type="Pfam" id="PF20700"/>
    </source>
</evidence>
<dbReference type="InterPro" id="IPR011604">
    <property type="entry name" value="PDDEXK-like_dom_sf"/>
</dbReference>
<dbReference type="PANTHER" id="PTHR46609">
    <property type="entry name" value="EXONUCLEASE, PHAGE-TYPE/RECB, C-TERMINAL DOMAIN-CONTAINING PROTEIN"/>
    <property type="match status" value="1"/>
</dbReference>
<sequence>DMDVSSHSLAVETEINTTHGLKIPLIGRRIIDVSFFIKQIQVQHNAELSCSFIDMDFQSEVIRGFQSILFFKCKMCEEKRLAIECGDIDSDGIPICTVVADGQWSKRSYGKKYDALSGVVSKTNNTSIIGYKTRKVLFVGIRNKYCVVCQKSTSNNNKSVPDYDCYINRNKSSTSIEADGVVEGFVNSMQMHGLKYNCLIGDGDSSVTKRLNDKMPYGPNFHIQKIECRNHLLRNYATRLTVLAKNTKYPLRIQKDLSNAPFHRLGQHTQCNSYFCNKNENNEINLNLVPEASHGGIMQEIENCVQRLVNNAESLLERIYGQKYLKNYNRIKGNTARRRKLFPNNRKIKKPHSNGPDADYEILKKTNVTEIEMSTRDQNECQKWFQERKLRLIPSNFGKICKLRKTTSCKNTVYSMLYASAPHAKSLQYGRMTEAIACKKAEEIIGETVKMCGLIIDPEIPYLAASPDGLIGDSCILEIKCPFSAKDTINAVDSVNNKLLQCCIVVGDSIQLKKNHSYYYQVIGQLHVSRRETCYFVFYAANWINIEIIKYDKTFWDSKMVNYLTTFYLEVLLPEIVDPLYPKRMLKTDIREKSGDNV</sequence>
<evidence type="ECO:0000259" key="1">
    <source>
        <dbReference type="Pfam" id="PF09588"/>
    </source>
</evidence>
<evidence type="ECO:0000313" key="3">
    <source>
        <dbReference type="EMBL" id="KAF0712817.1"/>
    </source>
</evidence>
<feature type="domain" description="YqaJ viral recombinase" evidence="1">
    <location>
        <begin position="383"/>
        <end position="530"/>
    </location>
</feature>
<reference evidence="3 4" key="1">
    <citation type="submission" date="2019-08" db="EMBL/GenBank/DDBJ databases">
        <title>Whole genome of Aphis craccivora.</title>
        <authorList>
            <person name="Voronova N.V."/>
            <person name="Shulinski R.S."/>
            <person name="Bandarenka Y.V."/>
            <person name="Zhorov D.G."/>
            <person name="Warner D."/>
        </authorList>
    </citation>
    <scope>NUCLEOTIDE SEQUENCE [LARGE SCALE GENOMIC DNA]</scope>
    <source>
        <strain evidence="3">180601</strain>
        <tissue evidence="3">Whole Body</tissue>
    </source>
</reference>
<name>A0A6G0VX83_APHCR</name>
<proteinExistence type="predicted"/>
<accession>A0A6G0VX83</accession>
<dbReference type="AlphaFoldDB" id="A0A6G0VX83"/>
<dbReference type="InterPro" id="IPR049012">
    <property type="entry name" value="Mutator_transp_dom"/>
</dbReference>
<dbReference type="Gene3D" id="3.90.320.10">
    <property type="match status" value="1"/>
</dbReference>
<dbReference type="Pfam" id="PF20700">
    <property type="entry name" value="Mutator"/>
    <property type="match status" value="1"/>
</dbReference>
<dbReference type="EMBL" id="VUJU01010830">
    <property type="protein sequence ID" value="KAF0712817.1"/>
    <property type="molecule type" value="Genomic_DNA"/>
</dbReference>
<dbReference type="CDD" id="cd22343">
    <property type="entry name" value="PDDEXK_lambda_exonuclease-like"/>
    <property type="match status" value="1"/>
</dbReference>
<evidence type="ECO:0000313" key="4">
    <source>
        <dbReference type="Proteomes" id="UP000478052"/>
    </source>
</evidence>